<dbReference type="AlphaFoldDB" id="X1QSN5"/>
<gene>
    <name evidence="1" type="ORF">S06H3_58911</name>
</gene>
<sequence length="119" mass="13689">MRSDNCLWVILLCVYCGTLAADSRLPRKPSGKFFPLRAKDHKGADSFKWGQPIVGTSYFYWYDIDTKVHIVNRNGTDALTTHPADMNDISYKRMSWHKQQLEDMIAAGIDFLMPVFWGV</sequence>
<organism evidence="1">
    <name type="scientific">marine sediment metagenome</name>
    <dbReference type="NCBI Taxonomy" id="412755"/>
    <lineage>
        <taxon>unclassified sequences</taxon>
        <taxon>metagenomes</taxon>
        <taxon>ecological metagenomes</taxon>
    </lineage>
</organism>
<evidence type="ECO:0000313" key="1">
    <source>
        <dbReference type="EMBL" id="GAI57821.1"/>
    </source>
</evidence>
<feature type="non-terminal residue" evidence="1">
    <location>
        <position position="119"/>
    </location>
</feature>
<reference evidence="1" key="1">
    <citation type="journal article" date="2014" name="Front. Microbiol.">
        <title>High frequency of phylogenetically diverse reductive dehalogenase-homologous genes in deep subseafloor sedimentary metagenomes.</title>
        <authorList>
            <person name="Kawai M."/>
            <person name="Futagami T."/>
            <person name="Toyoda A."/>
            <person name="Takaki Y."/>
            <person name="Nishi S."/>
            <person name="Hori S."/>
            <person name="Arai W."/>
            <person name="Tsubouchi T."/>
            <person name="Morono Y."/>
            <person name="Uchiyama I."/>
            <person name="Ito T."/>
            <person name="Fujiyama A."/>
            <person name="Inagaki F."/>
            <person name="Takami H."/>
        </authorList>
    </citation>
    <scope>NUCLEOTIDE SEQUENCE</scope>
    <source>
        <strain evidence="1">Expedition CK06-06</strain>
    </source>
</reference>
<accession>X1QSN5</accession>
<comment type="caution">
    <text evidence="1">The sequence shown here is derived from an EMBL/GenBank/DDBJ whole genome shotgun (WGS) entry which is preliminary data.</text>
</comment>
<proteinExistence type="predicted"/>
<name>X1QSN5_9ZZZZ</name>
<dbReference type="EMBL" id="BARV01038197">
    <property type="protein sequence ID" value="GAI57821.1"/>
    <property type="molecule type" value="Genomic_DNA"/>
</dbReference>
<protein>
    <submittedName>
        <fullName evidence="1">Uncharacterized protein</fullName>
    </submittedName>
</protein>